<dbReference type="SUPFAM" id="SSF160443">
    <property type="entry name" value="SMR domain-like"/>
    <property type="match status" value="1"/>
</dbReference>
<dbReference type="PANTHER" id="PTHR47417:SF1">
    <property type="entry name" value="SMR DOMAIN-CONTAINING PROTEIN YPL199C"/>
    <property type="match status" value="1"/>
</dbReference>
<dbReference type="Pfam" id="PF01713">
    <property type="entry name" value="Smr"/>
    <property type="match status" value="1"/>
</dbReference>
<evidence type="ECO:0000259" key="2">
    <source>
        <dbReference type="PROSITE" id="PS50828"/>
    </source>
</evidence>
<reference evidence="3" key="1">
    <citation type="journal article" date="2020" name="Nat. Commun.">
        <title>Large-scale genome sequencing of mycorrhizal fungi provides insights into the early evolution of symbiotic traits.</title>
        <authorList>
            <person name="Miyauchi S."/>
            <person name="Kiss E."/>
            <person name="Kuo A."/>
            <person name="Drula E."/>
            <person name="Kohler A."/>
            <person name="Sanchez-Garcia M."/>
            <person name="Morin E."/>
            <person name="Andreopoulos B."/>
            <person name="Barry K.W."/>
            <person name="Bonito G."/>
            <person name="Buee M."/>
            <person name="Carver A."/>
            <person name="Chen C."/>
            <person name="Cichocki N."/>
            <person name="Clum A."/>
            <person name="Culley D."/>
            <person name="Crous P.W."/>
            <person name="Fauchery L."/>
            <person name="Girlanda M."/>
            <person name="Hayes R.D."/>
            <person name="Keri Z."/>
            <person name="LaButti K."/>
            <person name="Lipzen A."/>
            <person name="Lombard V."/>
            <person name="Magnuson J."/>
            <person name="Maillard F."/>
            <person name="Murat C."/>
            <person name="Nolan M."/>
            <person name="Ohm R.A."/>
            <person name="Pangilinan J."/>
            <person name="Pereira M.F."/>
            <person name="Perotto S."/>
            <person name="Peter M."/>
            <person name="Pfister S."/>
            <person name="Riley R."/>
            <person name="Sitrit Y."/>
            <person name="Stielow J.B."/>
            <person name="Szollosi G."/>
            <person name="Zifcakova L."/>
            <person name="Stursova M."/>
            <person name="Spatafora J.W."/>
            <person name="Tedersoo L."/>
            <person name="Vaario L.M."/>
            <person name="Yamada A."/>
            <person name="Yan M."/>
            <person name="Wang P."/>
            <person name="Xu J."/>
            <person name="Bruns T."/>
            <person name="Baldrian P."/>
            <person name="Vilgalys R."/>
            <person name="Dunand C."/>
            <person name="Henrissat B."/>
            <person name="Grigoriev I.V."/>
            <person name="Hibbett D."/>
            <person name="Nagy L.G."/>
            <person name="Martin F.M."/>
        </authorList>
    </citation>
    <scope>NUCLEOTIDE SEQUENCE</scope>
    <source>
        <strain evidence="3">UP504</strain>
    </source>
</reference>
<feature type="compositionally biased region" description="Pro residues" evidence="1">
    <location>
        <begin position="41"/>
        <end position="72"/>
    </location>
</feature>
<feature type="domain" description="Smr" evidence="2">
    <location>
        <begin position="176"/>
        <end position="252"/>
    </location>
</feature>
<dbReference type="InterPro" id="IPR053020">
    <property type="entry name" value="Smr_domain_protein"/>
</dbReference>
<protein>
    <recommendedName>
        <fullName evidence="2">Smr domain-containing protein</fullName>
    </recommendedName>
</protein>
<dbReference type="Proteomes" id="UP000886523">
    <property type="component" value="Unassembled WGS sequence"/>
</dbReference>
<dbReference type="InterPro" id="IPR036063">
    <property type="entry name" value="Smr_dom_sf"/>
</dbReference>
<accession>A0A9P6DY86</accession>
<dbReference type="SMART" id="SM00463">
    <property type="entry name" value="SMR"/>
    <property type="match status" value="1"/>
</dbReference>
<evidence type="ECO:0000256" key="1">
    <source>
        <dbReference type="SAM" id="MobiDB-lite"/>
    </source>
</evidence>
<dbReference type="InterPro" id="IPR013899">
    <property type="entry name" value="DUF1771"/>
</dbReference>
<dbReference type="InterPro" id="IPR002625">
    <property type="entry name" value="Smr_dom"/>
</dbReference>
<dbReference type="Pfam" id="PF08590">
    <property type="entry name" value="DUF1771"/>
    <property type="match status" value="1"/>
</dbReference>
<sequence length="263" mass="29323">MPTVLGRLGWLGLSAYSTISLHIGAAGVTFLASCPIPQQTPAPYPQQAPAPYPQQTPAPYPQQTPAPHPPQPTHQRPHKYENRIDANQEHQHDPHYVELRARATREGDQMAHCFEESRLTYKNGDGARAKQLSVEGHRHRAEMERLNAQASDWIFYRADIPSIPILEHLKIAPDEVDLHGLYVAEAIKKTEQAITNAQNLGKDHLNLIVGKGLHSQDHIAKLKPALENLVRKSKLAAHLDPHNEGVLIVSLRGSEQGVDFRYP</sequence>
<dbReference type="OrthoDB" id="3231855at2759"/>
<proteinExistence type="predicted"/>
<dbReference type="SMART" id="SM01162">
    <property type="entry name" value="DUF1771"/>
    <property type="match status" value="1"/>
</dbReference>
<feature type="region of interest" description="Disordered" evidence="1">
    <location>
        <begin position="41"/>
        <end position="78"/>
    </location>
</feature>
<dbReference type="PROSITE" id="PS51257">
    <property type="entry name" value="PROKAR_LIPOPROTEIN"/>
    <property type="match status" value="1"/>
</dbReference>
<dbReference type="PROSITE" id="PS50828">
    <property type="entry name" value="SMR"/>
    <property type="match status" value="1"/>
</dbReference>
<dbReference type="PANTHER" id="PTHR47417">
    <property type="entry name" value="SMR DOMAIN-CONTAINING PROTEIN YPL199C"/>
    <property type="match status" value="1"/>
</dbReference>
<dbReference type="Gene3D" id="3.30.1370.110">
    <property type="match status" value="1"/>
</dbReference>
<dbReference type="EMBL" id="MU128919">
    <property type="protein sequence ID" value="KAF9519231.1"/>
    <property type="molecule type" value="Genomic_DNA"/>
</dbReference>
<dbReference type="AlphaFoldDB" id="A0A9P6DY86"/>
<name>A0A9P6DY86_9AGAM</name>
<gene>
    <name evidence="3" type="ORF">BS47DRAFT_1358358</name>
</gene>
<comment type="caution">
    <text evidence="3">The sequence shown here is derived from an EMBL/GenBank/DDBJ whole genome shotgun (WGS) entry which is preliminary data.</text>
</comment>
<dbReference type="SUPFAM" id="SSF81995">
    <property type="entry name" value="beta-sandwich domain of Sec23/24"/>
    <property type="match status" value="1"/>
</dbReference>
<evidence type="ECO:0000313" key="4">
    <source>
        <dbReference type="Proteomes" id="UP000886523"/>
    </source>
</evidence>
<organism evidence="3 4">
    <name type="scientific">Hydnum rufescens UP504</name>
    <dbReference type="NCBI Taxonomy" id="1448309"/>
    <lineage>
        <taxon>Eukaryota</taxon>
        <taxon>Fungi</taxon>
        <taxon>Dikarya</taxon>
        <taxon>Basidiomycota</taxon>
        <taxon>Agaricomycotina</taxon>
        <taxon>Agaricomycetes</taxon>
        <taxon>Cantharellales</taxon>
        <taxon>Hydnaceae</taxon>
        <taxon>Hydnum</taxon>
    </lineage>
</organism>
<keyword evidence="4" id="KW-1185">Reference proteome</keyword>
<evidence type="ECO:0000313" key="3">
    <source>
        <dbReference type="EMBL" id="KAF9519231.1"/>
    </source>
</evidence>